<sequence>MQTKPLAEPPPEPPPRPAPFSAAEIGALAHLYRGELYRSTVWRTRLDATTNWAVVTTGIALTLTYSSASATPLPLVLVGLLVAVFLYIEARRYRFFDFWRIRAHVLEVNFFGPILRGQGVRTDNGWNEILYQDYRHPNLHITFLEAVGRRLRRNYGWIFMIQVVAYVGKLLIHPMPIGRLDELFVRATIGPLPGQVVLLAGLLFHAGWIAIAIHTSRSRRGADRVHRPRPPVDRILQLARGTD</sequence>
<keyword evidence="2" id="KW-0614">Plasmid</keyword>
<dbReference type="EMBL" id="CP067422">
    <property type="protein sequence ID" value="QQP93759.1"/>
    <property type="molecule type" value="Genomic_DNA"/>
</dbReference>
<dbReference type="InterPro" id="IPR014470">
    <property type="entry name" value="UCP01500"/>
</dbReference>
<evidence type="ECO:0000313" key="2">
    <source>
        <dbReference type="EMBL" id="QQP93759.1"/>
    </source>
</evidence>
<reference evidence="2" key="1">
    <citation type="submission" date="2021-02" db="EMBL/GenBank/DDBJ databases">
        <title>Skermanella TT6 skin isolate.</title>
        <authorList>
            <person name="Lee K."/>
            <person name="Ganzorig M."/>
        </authorList>
    </citation>
    <scope>NUCLEOTIDE SEQUENCE</scope>
    <source>
        <strain evidence="2">TT6</strain>
    </source>
</reference>
<keyword evidence="1" id="KW-0812">Transmembrane</keyword>
<geneLocation type="plasmid" evidence="2 3">
    <name>pTT6-2</name>
</geneLocation>
<keyword evidence="1" id="KW-1133">Transmembrane helix</keyword>
<organism evidence="2 3">
    <name type="scientific">Skermanella cutis</name>
    <dbReference type="NCBI Taxonomy" id="2775420"/>
    <lineage>
        <taxon>Bacteria</taxon>
        <taxon>Pseudomonadati</taxon>
        <taxon>Pseudomonadota</taxon>
        <taxon>Alphaproteobacteria</taxon>
        <taxon>Rhodospirillales</taxon>
        <taxon>Azospirillaceae</taxon>
        <taxon>Skermanella</taxon>
    </lineage>
</organism>
<name>A0ABX7BI41_9PROT</name>
<protein>
    <submittedName>
        <fullName evidence="2">DUF2270 domain-containing protein</fullName>
    </submittedName>
</protein>
<accession>A0ABX7BI41</accession>
<dbReference type="Proteomes" id="UP000595197">
    <property type="component" value="Plasmid pTT6-2"/>
</dbReference>
<dbReference type="Pfam" id="PF10028">
    <property type="entry name" value="DUF2270"/>
    <property type="match status" value="1"/>
</dbReference>
<feature type="transmembrane region" description="Helical" evidence="1">
    <location>
        <begin position="155"/>
        <end position="172"/>
    </location>
</feature>
<feature type="transmembrane region" description="Helical" evidence="1">
    <location>
        <begin position="192"/>
        <end position="213"/>
    </location>
</feature>
<gene>
    <name evidence="2" type="ORF">IGS68_32575</name>
</gene>
<evidence type="ECO:0000313" key="3">
    <source>
        <dbReference type="Proteomes" id="UP000595197"/>
    </source>
</evidence>
<keyword evidence="1" id="KW-0472">Membrane</keyword>
<evidence type="ECO:0000256" key="1">
    <source>
        <dbReference type="SAM" id="Phobius"/>
    </source>
</evidence>
<proteinExistence type="predicted"/>
<dbReference type="PIRSF" id="PIRSF015000">
    <property type="entry name" value="UCP01500"/>
    <property type="match status" value="1"/>
</dbReference>
<keyword evidence="3" id="KW-1185">Reference proteome</keyword>
<feature type="transmembrane region" description="Helical" evidence="1">
    <location>
        <begin position="72"/>
        <end position="90"/>
    </location>
</feature>